<sequence>MPSSSCSESPKYTEETLNPKLPPEINTFDWSGEWEKFQKGKLVFRIPAKRFQKFELKNISKNANKYQVRLHSSRFEIPGSYEVTEYWDGHCLDSWQFVTDLLPGHSVIFTIKDRIRPVEFSVLEYFEGYIRVAYKPVGDQEYWRVVSDFILDLDPPSDSYRETRRKKNSKVRGPVQFCGLNEPKNEHFSLEPIDEKKYEKLPETIKILPLESKSEEKKVKIPEIPKKNDTTKMKKKKCTIL</sequence>
<dbReference type="OrthoDB" id="10316166at2759"/>
<dbReference type="EMBL" id="PDUG01000008">
    <property type="protein sequence ID" value="PIC14303.1"/>
    <property type="molecule type" value="Genomic_DNA"/>
</dbReference>
<keyword evidence="2" id="KW-1185">Reference proteome</keyword>
<reference evidence="2" key="1">
    <citation type="submission" date="2017-10" db="EMBL/GenBank/DDBJ databases">
        <title>Rapid genome shrinkage in a self-fertile nematode reveals novel sperm competition proteins.</title>
        <authorList>
            <person name="Yin D."/>
            <person name="Schwarz E.M."/>
            <person name="Thomas C.G."/>
            <person name="Felde R.L."/>
            <person name="Korf I.F."/>
            <person name="Cutter A.D."/>
            <person name="Schartner C.M."/>
            <person name="Ralston E.J."/>
            <person name="Meyer B.J."/>
            <person name="Haag E.S."/>
        </authorList>
    </citation>
    <scope>NUCLEOTIDE SEQUENCE [LARGE SCALE GENOMIC DNA]</scope>
    <source>
        <strain evidence="2">JU1422</strain>
    </source>
</reference>
<evidence type="ECO:0000313" key="2">
    <source>
        <dbReference type="Proteomes" id="UP000230233"/>
    </source>
</evidence>
<name>A0A2G5SHC6_9PELO</name>
<accession>A0A2G5SHC6</accession>
<gene>
    <name evidence="1" type="ORF">B9Z55_027253</name>
</gene>
<organism evidence="1 2">
    <name type="scientific">Caenorhabditis nigoni</name>
    <dbReference type="NCBI Taxonomy" id="1611254"/>
    <lineage>
        <taxon>Eukaryota</taxon>
        <taxon>Metazoa</taxon>
        <taxon>Ecdysozoa</taxon>
        <taxon>Nematoda</taxon>
        <taxon>Chromadorea</taxon>
        <taxon>Rhabditida</taxon>
        <taxon>Rhabditina</taxon>
        <taxon>Rhabditomorpha</taxon>
        <taxon>Rhabditoidea</taxon>
        <taxon>Rhabditidae</taxon>
        <taxon>Peloderinae</taxon>
        <taxon>Caenorhabditis</taxon>
    </lineage>
</organism>
<dbReference type="Proteomes" id="UP000230233">
    <property type="component" value="Unassembled WGS sequence"/>
</dbReference>
<comment type="caution">
    <text evidence="1">The sequence shown here is derived from an EMBL/GenBank/DDBJ whole genome shotgun (WGS) entry which is preliminary data.</text>
</comment>
<proteinExistence type="predicted"/>
<evidence type="ECO:0000313" key="1">
    <source>
        <dbReference type="EMBL" id="PIC14303.1"/>
    </source>
</evidence>
<dbReference type="AlphaFoldDB" id="A0A2G5SHC6"/>
<protein>
    <submittedName>
        <fullName evidence="1">Uncharacterized protein</fullName>
    </submittedName>
</protein>